<dbReference type="RefSeq" id="WP_136563649.1">
    <property type="nucleotide sequence ID" value="NZ_BAABLS010000006.1"/>
</dbReference>
<feature type="domain" description="SMP-30/Gluconolactonase/LRE-like region" evidence="2">
    <location>
        <begin position="56"/>
        <end position="237"/>
    </location>
</feature>
<evidence type="ECO:0000313" key="3">
    <source>
        <dbReference type="EMBL" id="THV10056.1"/>
    </source>
</evidence>
<dbReference type="SUPFAM" id="SSF63829">
    <property type="entry name" value="Calcium-dependent phosphotriesterase"/>
    <property type="match status" value="1"/>
</dbReference>
<dbReference type="InterPro" id="IPR053224">
    <property type="entry name" value="Sensory_adhesion_molecule"/>
</dbReference>
<reference evidence="3 4" key="1">
    <citation type="journal article" date="2009" name="Int. J. Syst. Evol. Microbiol.">
        <title>Nocardioides caeni sp. nov., isolated from wastewater.</title>
        <authorList>
            <person name="Yoon J.H."/>
            <person name="Kang S.J."/>
            <person name="Park S."/>
            <person name="Kim W."/>
            <person name="Oh T.K."/>
        </authorList>
    </citation>
    <scope>NUCLEOTIDE SEQUENCE [LARGE SCALE GENOMIC DNA]</scope>
    <source>
        <strain evidence="3 4">DSM 23134</strain>
    </source>
</reference>
<evidence type="ECO:0000259" key="2">
    <source>
        <dbReference type="Pfam" id="PF08450"/>
    </source>
</evidence>
<evidence type="ECO:0000313" key="4">
    <source>
        <dbReference type="Proteomes" id="UP000307087"/>
    </source>
</evidence>
<dbReference type="Proteomes" id="UP000307087">
    <property type="component" value="Unassembled WGS sequence"/>
</dbReference>
<dbReference type="PANTHER" id="PTHR31460:SF3">
    <property type="entry name" value="MESOCENTIN"/>
    <property type="match status" value="1"/>
</dbReference>
<dbReference type="InterPro" id="IPR011042">
    <property type="entry name" value="6-blade_b-propeller_TolB-like"/>
</dbReference>
<name>A0A4V4HJD0_9ACTN</name>
<dbReference type="InterPro" id="IPR013658">
    <property type="entry name" value="SGL"/>
</dbReference>
<dbReference type="Pfam" id="PF08450">
    <property type="entry name" value="SGL"/>
    <property type="match status" value="1"/>
</dbReference>
<dbReference type="OrthoDB" id="504981at2"/>
<protein>
    <submittedName>
        <fullName evidence="3">Gluconolaconase</fullName>
    </submittedName>
</protein>
<feature type="signal peptide" evidence="1">
    <location>
        <begin position="1"/>
        <end position="19"/>
    </location>
</feature>
<dbReference type="Gene3D" id="2.120.10.30">
    <property type="entry name" value="TolB, C-terminal domain"/>
    <property type="match status" value="1"/>
</dbReference>
<sequence>MKRNHRILSSLLIATTASAAAVSGLAGTTASAHAWGRPATYVLQGDADSPVGSKFEGIGADERRGRFYVSEVTGGEVHRGSAHTAQTEVWLDGDGTDGRYTARGITVDRQGRVYVAGGPNGIGTGRPDLWVYDKDGELLAALRVPGTADAFLNDVAIGRDGAAYFTNSNDAQIFRVAPGRDGWQATLWADATATIERREGFNLGGIVLSADRSAFVVAQGNVGRMWRFDARTGAVSEIATDTDLVNADGLVRRGNQLTVVRNFSRMIATLRVSDDGRRLVTLGQRASAADRVLTTAKVLRGRVLYVDSKFDEPVASGPYEVVTDPTR</sequence>
<comment type="caution">
    <text evidence="3">The sequence shown here is derived from an EMBL/GenBank/DDBJ whole genome shotgun (WGS) entry which is preliminary data.</text>
</comment>
<proteinExistence type="predicted"/>
<feature type="chain" id="PRO_5020897427" evidence="1">
    <location>
        <begin position="20"/>
        <end position="327"/>
    </location>
</feature>
<gene>
    <name evidence="3" type="ORF">E9934_14660</name>
</gene>
<keyword evidence="4" id="KW-1185">Reference proteome</keyword>
<evidence type="ECO:0000256" key="1">
    <source>
        <dbReference type="SAM" id="SignalP"/>
    </source>
</evidence>
<dbReference type="PANTHER" id="PTHR31460">
    <property type="match status" value="1"/>
</dbReference>
<accession>A0A4V4HJD0</accession>
<keyword evidence="1" id="KW-0732">Signal</keyword>
<dbReference type="EMBL" id="STGW01000011">
    <property type="protein sequence ID" value="THV10056.1"/>
    <property type="molecule type" value="Genomic_DNA"/>
</dbReference>
<organism evidence="3 4">
    <name type="scientific">Nocardioides caeni</name>
    <dbReference type="NCBI Taxonomy" id="574700"/>
    <lineage>
        <taxon>Bacteria</taxon>
        <taxon>Bacillati</taxon>
        <taxon>Actinomycetota</taxon>
        <taxon>Actinomycetes</taxon>
        <taxon>Propionibacteriales</taxon>
        <taxon>Nocardioidaceae</taxon>
        <taxon>Nocardioides</taxon>
    </lineage>
</organism>
<dbReference type="AlphaFoldDB" id="A0A4V4HJD0"/>